<dbReference type="GO" id="GO:0004844">
    <property type="term" value="F:uracil DNA N-glycosylase activity"/>
    <property type="evidence" value="ECO:0007669"/>
    <property type="project" value="InterPro"/>
</dbReference>
<evidence type="ECO:0000256" key="8">
    <source>
        <dbReference type="ARBA" id="ARBA00023779"/>
    </source>
</evidence>
<dbReference type="GO" id="GO:0051539">
    <property type="term" value="F:4 iron, 4 sulfur cluster binding"/>
    <property type="evidence" value="ECO:0007669"/>
    <property type="project" value="UniProtKB-KW"/>
</dbReference>
<evidence type="ECO:0000256" key="1">
    <source>
        <dbReference type="ARBA" id="ARBA00022485"/>
    </source>
</evidence>
<dbReference type="GO" id="GO:0046872">
    <property type="term" value="F:metal ion binding"/>
    <property type="evidence" value="ECO:0007669"/>
    <property type="project" value="UniProtKB-KW"/>
</dbReference>
<dbReference type="Pfam" id="PF03167">
    <property type="entry name" value="UDG"/>
    <property type="match status" value="1"/>
</dbReference>
<reference evidence="11 12" key="1">
    <citation type="submission" date="2024-02" db="EMBL/GenBank/DDBJ databases">
        <title>STSV induces naive adaptation in Sulfolobus.</title>
        <authorList>
            <person name="Xiang X."/>
            <person name="Song M."/>
        </authorList>
    </citation>
    <scope>NUCLEOTIDE SEQUENCE [LARGE SCALE GENOMIC DNA]</scope>
    <source>
        <strain evidence="11 12">RT2</strain>
    </source>
</reference>
<dbReference type="PANTHER" id="PTHR33693">
    <property type="entry name" value="TYPE-5 URACIL-DNA GLYCOSYLASE"/>
    <property type="match status" value="1"/>
</dbReference>
<comment type="similarity">
    <text evidence="8">Belongs to the uracil-DNA glycosylase (UDG) superfamily. Type 5 (UDGb) family.</text>
</comment>
<organism evidence="11 12">
    <name type="scientific">Sulfolobus tengchongensis</name>
    <dbReference type="NCBI Taxonomy" id="207809"/>
    <lineage>
        <taxon>Archaea</taxon>
        <taxon>Thermoproteota</taxon>
        <taxon>Thermoprotei</taxon>
        <taxon>Sulfolobales</taxon>
        <taxon>Sulfolobaceae</taxon>
        <taxon>Sulfolobus</taxon>
    </lineage>
</organism>
<dbReference type="InterPro" id="IPR051536">
    <property type="entry name" value="UDG_Type-4/5"/>
</dbReference>
<sequence>MALQDFISRLIACQRCPRLVEYRNNFPYDYWRKPVPPNGKIDAQIVIIGLAPAGHGGNRTGRMFTGDESSNNLATALYSVRLANQPFSVSKDDGLELYNVYITSVLKCAPPQNKPTRSEIMNCLTFLEEEIRMLENAKVYVALGKIAWDALIDVFRRLGYKVPNVKFSHGALIRVEKPDSKVVFLLGSYHPSPRNMKTRRLTMEMLIEIFKTAKMLASS</sequence>
<keyword evidence="5" id="KW-0408">Iron</keyword>
<evidence type="ECO:0000313" key="12">
    <source>
        <dbReference type="Proteomes" id="UP001432202"/>
    </source>
</evidence>
<evidence type="ECO:0000313" key="11">
    <source>
        <dbReference type="EMBL" id="WWQ59189.1"/>
    </source>
</evidence>
<keyword evidence="2" id="KW-0479">Metal-binding</keyword>
<dbReference type="GO" id="GO:0033958">
    <property type="term" value="F:DNA-deoxyinosine glycosylase activity"/>
    <property type="evidence" value="ECO:0007669"/>
    <property type="project" value="InterPro"/>
</dbReference>
<keyword evidence="3" id="KW-0227">DNA damage</keyword>
<keyword evidence="6" id="KW-0411">Iron-sulfur</keyword>
<proteinExistence type="inferred from homology"/>
<evidence type="ECO:0000256" key="5">
    <source>
        <dbReference type="ARBA" id="ARBA00023004"/>
    </source>
</evidence>
<dbReference type="EMBL" id="CP146016">
    <property type="protein sequence ID" value="WWQ59189.1"/>
    <property type="molecule type" value="Genomic_DNA"/>
</dbReference>
<dbReference type="Proteomes" id="UP001432202">
    <property type="component" value="Chromosome"/>
</dbReference>
<keyword evidence="12" id="KW-1185">Reference proteome</keyword>
<dbReference type="SMART" id="SM00987">
    <property type="entry name" value="UreE_C"/>
    <property type="match status" value="1"/>
</dbReference>
<keyword evidence="1" id="KW-0004">4Fe-4S</keyword>
<keyword evidence="7" id="KW-0234">DNA repair</keyword>
<evidence type="ECO:0000256" key="3">
    <source>
        <dbReference type="ARBA" id="ARBA00022763"/>
    </source>
</evidence>
<dbReference type="CDD" id="cd10031">
    <property type="entry name" value="UDG-F5_TTUDGB_like"/>
    <property type="match status" value="1"/>
</dbReference>
<dbReference type="GeneID" id="89336430"/>
<dbReference type="Gene3D" id="3.40.470.10">
    <property type="entry name" value="Uracil-DNA glycosylase-like domain"/>
    <property type="match status" value="1"/>
</dbReference>
<accession>A0AAX4KW97</accession>
<dbReference type="GO" id="GO:0006284">
    <property type="term" value="P:base-excision repair"/>
    <property type="evidence" value="ECO:0007669"/>
    <property type="project" value="InterPro"/>
</dbReference>
<dbReference type="RefSeq" id="WP_338598142.1">
    <property type="nucleotide sequence ID" value="NZ_CP146016.1"/>
</dbReference>
<evidence type="ECO:0000256" key="4">
    <source>
        <dbReference type="ARBA" id="ARBA00022801"/>
    </source>
</evidence>
<evidence type="ECO:0000256" key="2">
    <source>
        <dbReference type="ARBA" id="ARBA00022723"/>
    </source>
</evidence>
<keyword evidence="4" id="KW-0378">Hydrolase</keyword>
<dbReference type="InterPro" id="IPR044147">
    <property type="entry name" value="UdgB-like"/>
</dbReference>
<dbReference type="AlphaFoldDB" id="A0AAX4KW97"/>
<gene>
    <name evidence="11" type="ORF">V6M85_06640</name>
</gene>
<dbReference type="InterPro" id="IPR005122">
    <property type="entry name" value="Uracil-DNA_glycosylase-like"/>
</dbReference>
<dbReference type="SMART" id="SM00986">
    <property type="entry name" value="UDG"/>
    <property type="match status" value="1"/>
</dbReference>
<evidence type="ECO:0000256" key="7">
    <source>
        <dbReference type="ARBA" id="ARBA00023204"/>
    </source>
</evidence>
<dbReference type="InterPro" id="IPR036895">
    <property type="entry name" value="Uracil-DNA_glycosylase-like_sf"/>
</dbReference>
<evidence type="ECO:0000259" key="10">
    <source>
        <dbReference type="SMART" id="SM00986"/>
    </source>
</evidence>
<dbReference type="PANTHER" id="PTHR33693:SF3">
    <property type="entry name" value="TYPE-5 URACIL-DNA GLYCOSYLASE"/>
    <property type="match status" value="1"/>
</dbReference>
<feature type="domain" description="Uracil-DNA glycosylase-like" evidence="10">
    <location>
        <begin position="36"/>
        <end position="210"/>
    </location>
</feature>
<evidence type="ECO:0000256" key="6">
    <source>
        <dbReference type="ARBA" id="ARBA00023014"/>
    </source>
</evidence>
<name>A0AAX4KW97_9CREN</name>
<evidence type="ECO:0000256" key="9">
    <source>
        <dbReference type="ARBA" id="ARBA00023887"/>
    </source>
</evidence>
<dbReference type="SUPFAM" id="SSF52141">
    <property type="entry name" value="Uracil-DNA glycosylase-like"/>
    <property type="match status" value="1"/>
</dbReference>
<protein>
    <recommendedName>
        <fullName evidence="9">Type-5 uracil-DNA glycosylase</fullName>
    </recommendedName>
</protein>